<name>A0A831KDM7_9GAMM</name>
<dbReference type="InterPro" id="IPR023214">
    <property type="entry name" value="HAD_sf"/>
</dbReference>
<keyword evidence="8 10" id="KW-1133">Transmembrane helix</keyword>
<dbReference type="EMBL" id="DRCV01000251">
    <property type="protein sequence ID" value="HDK38489.1"/>
    <property type="molecule type" value="Genomic_DNA"/>
</dbReference>
<keyword evidence="5" id="KW-0547">Nucleotide-binding</keyword>
<dbReference type="PANTHER" id="PTHR42861">
    <property type="entry name" value="CALCIUM-TRANSPORTING ATPASE"/>
    <property type="match status" value="1"/>
</dbReference>
<keyword evidence="4" id="KW-0479">Metal-binding</keyword>
<dbReference type="AlphaFoldDB" id="A0A831KDM7"/>
<keyword evidence="3 10" id="KW-0812">Transmembrane</keyword>
<feature type="transmembrane region" description="Helical" evidence="10">
    <location>
        <begin position="339"/>
        <end position="363"/>
    </location>
</feature>
<evidence type="ECO:0000256" key="9">
    <source>
        <dbReference type="ARBA" id="ARBA00023136"/>
    </source>
</evidence>
<feature type="transmembrane region" description="Helical" evidence="10">
    <location>
        <begin position="280"/>
        <end position="302"/>
    </location>
</feature>
<gene>
    <name evidence="11" type="ORF">ENG92_05685</name>
</gene>
<comment type="subcellular location">
    <subcellularLocation>
        <location evidence="1">Membrane</location>
        <topology evidence="1">Multi-pass membrane protein</topology>
    </subcellularLocation>
</comment>
<evidence type="ECO:0000256" key="4">
    <source>
        <dbReference type="ARBA" id="ARBA00022723"/>
    </source>
</evidence>
<dbReference type="SUPFAM" id="SSF56784">
    <property type="entry name" value="HAD-like"/>
    <property type="match status" value="1"/>
</dbReference>
<feature type="transmembrane region" description="Helical" evidence="10">
    <location>
        <begin position="369"/>
        <end position="387"/>
    </location>
</feature>
<dbReference type="Gene3D" id="3.40.50.1000">
    <property type="entry name" value="HAD superfamily/HAD-like"/>
    <property type="match status" value="2"/>
</dbReference>
<dbReference type="GO" id="GO:0016020">
    <property type="term" value="C:membrane"/>
    <property type="evidence" value="ECO:0007669"/>
    <property type="project" value="UniProtKB-SubCell"/>
</dbReference>
<evidence type="ECO:0000256" key="7">
    <source>
        <dbReference type="ARBA" id="ARBA00022842"/>
    </source>
</evidence>
<dbReference type="GO" id="GO:0016887">
    <property type="term" value="F:ATP hydrolysis activity"/>
    <property type="evidence" value="ECO:0007669"/>
    <property type="project" value="InterPro"/>
</dbReference>
<evidence type="ECO:0000256" key="6">
    <source>
        <dbReference type="ARBA" id="ARBA00022840"/>
    </source>
</evidence>
<protein>
    <submittedName>
        <fullName evidence="11">HAD family hydrolase</fullName>
    </submittedName>
</protein>
<dbReference type="InterPro" id="IPR001757">
    <property type="entry name" value="P_typ_ATPase"/>
</dbReference>
<evidence type="ECO:0000256" key="2">
    <source>
        <dbReference type="ARBA" id="ARBA00022553"/>
    </source>
</evidence>
<keyword evidence="7" id="KW-0460">Magnesium</keyword>
<dbReference type="InterPro" id="IPR036412">
    <property type="entry name" value="HAD-like_sf"/>
</dbReference>
<keyword evidence="11" id="KW-0378">Hydrolase</keyword>
<feature type="transmembrane region" description="Helical" evidence="10">
    <location>
        <begin position="308"/>
        <end position="327"/>
    </location>
</feature>
<dbReference type="InterPro" id="IPR023298">
    <property type="entry name" value="ATPase_P-typ_TM_dom_sf"/>
</dbReference>
<sequence length="409" mass="45641">LFDPPREDSKRTIADAKAKGVTTKMVTGDNLAVARYIARLLDIGDNIEDIRELQGESTEEYLLLAKVISKGILKSIKTEFSEEQLQSTVESIVDQVRKELNTMVLPKGTIKKHESEIIAQIEAADGFAQVYPENKYFIVDKLQKADHIVGMTGDGVNDAPALKKADVGIAVSGATDAARAAADIVLMAPGLKVIVDAIKQARITFERMQSYTIFRIAETIRIIIFMSLAIGVFQFYPVTALMIIVLALLNDIPILAIAYDNTKVREKPVRWNMHQVLIMASWLGLAGVLSSFLLFWILIVYMKLPLEFVQSVFFAKLVIAGHGTIYNTRIDDWFFKRPYPSLILFSATFSSRVIGTIIAVYGFGLMTPIGWDWALGMWAYSLSWFIFNDAVKMAVLRFYHKLKGGALAI</sequence>
<evidence type="ECO:0000256" key="8">
    <source>
        <dbReference type="ARBA" id="ARBA00022989"/>
    </source>
</evidence>
<keyword evidence="6" id="KW-0067">ATP-binding</keyword>
<dbReference type="GO" id="GO:0022857">
    <property type="term" value="F:transmembrane transporter activity"/>
    <property type="evidence" value="ECO:0007669"/>
    <property type="project" value="UniProtKB-ARBA"/>
</dbReference>
<feature type="non-terminal residue" evidence="11">
    <location>
        <position position="1"/>
    </location>
</feature>
<organism evidence="11">
    <name type="scientific">Thiolapillus brandeum</name>
    <dbReference type="NCBI Taxonomy" id="1076588"/>
    <lineage>
        <taxon>Bacteria</taxon>
        <taxon>Pseudomonadati</taxon>
        <taxon>Pseudomonadota</taxon>
        <taxon>Gammaproteobacteria</taxon>
        <taxon>Chromatiales</taxon>
        <taxon>Sedimenticolaceae</taxon>
        <taxon>Thiolapillus</taxon>
    </lineage>
</organism>
<dbReference type="GO" id="GO:0046872">
    <property type="term" value="F:metal ion binding"/>
    <property type="evidence" value="ECO:0007669"/>
    <property type="project" value="UniProtKB-KW"/>
</dbReference>
<keyword evidence="2" id="KW-0597">Phosphoprotein</keyword>
<evidence type="ECO:0000256" key="1">
    <source>
        <dbReference type="ARBA" id="ARBA00004141"/>
    </source>
</evidence>
<comment type="caution">
    <text evidence="11">The sequence shown here is derived from an EMBL/GenBank/DDBJ whole genome shotgun (WGS) entry which is preliminary data.</text>
</comment>
<keyword evidence="9 10" id="KW-0472">Membrane</keyword>
<dbReference type="Proteomes" id="UP000885822">
    <property type="component" value="Unassembled WGS sequence"/>
</dbReference>
<proteinExistence type="predicted"/>
<dbReference type="PRINTS" id="PR00120">
    <property type="entry name" value="HATPASE"/>
</dbReference>
<evidence type="ECO:0000313" key="11">
    <source>
        <dbReference type="EMBL" id="HDK38489.1"/>
    </source>
</evidence>
<feature type="transmembrane region" description="Helical" evidence="10">
    <location>
        <begin position="239"/>
        <end position="259"/>
    </location>
</feature>
<accession>A0A831KDM7</accession>
<evidence type="ECO:0000256" key="5">
    <source>
        <dbReference type="ARBA" id="ARBA00022741"/>
    </source>
</evidence>
<dbReference type="FunFam" id="3.40.50.1000:FF:000211">
    <property type="entry name" value="Plasma membrane ATPase"/>
    <property type="match status" value="1"/>
</dbReference>
<dbReference type="GO" id="GO:0005524">
    <property type="term" value="F:ATP binding"/>
    <property type="evidence" value="ECO:0007669"/>
    <property type="project" value="UniProtKB-KW"/>
</dbReference>
<evidence type="ECO:0000256" key="10">
    <source>
        <dbReference type="SAM" id="Phobius"/>
    </source>
</evidence>
<feature type="transmembrane region" description="Helical" evidence="10">
    <location>
        <begin position="212"/>
        <end position="233"/>
    </location>
</feature>
<evidence type="ECO:0000256" key="3">
    <source>
        <dbReference type="ARBA" id="ARBA00022692"/>
    </source>
</evidence>
<dbReference type="NCBIfam" id="TIGR01494">
    <property type="entry name" value="ATPase_P-type"/>
    <property type="match status" value="1"/>
</dbReference>
<dbReference type="Gene3D" id="1.20.1110.10">
    <property type="entry name" value="Calcium-transporting ATPase, transmembrane domain"/>
    <property type="match status" value="1"/>
</dbReference>
<dbReference type="SUPFAM" id="SSF81665">
    <property type="entry name" value="Calcium ATPase, transmembrane domain M"/>
    <property type="match status" value="1"/>
</dbReference>
<reference evidence="11" key="1">
    <citation type="journal article" date="2020" name="mSystems">
        <title>Genome- and Community-Level Interaction Insights into Carbon Utilization and Element Cycling Functions of Hydrothermarchaeota in Hydrothermal Sediment.</title>
        <authorList>
            <person name="Zhou Z."/>
            <person name="Liu Y."/>
            <person name="Xu W."/>
            <person name="Pan J."/>
            <person name="Luo Z.H."/>
            <person name="Li M."/>
        </authorList>
    </citation>
    <scope>NUCLEOTIDE SEQUENCE [LARGE SCALE GENOMIC DNA]</scope>
    <source>
        <strain evidence="11">HyVt-26</strain>
    </source>
</reference>